<name>A0A4R6KQG8_9ACTN</name>
<protein>
    <submittedName>
        <fullName evidence="1">Uncharacterized protein</fullName>
    </submittedName>
</protein>
<proteinExistence type="predicted"/>
<reference evidence="1 2" key="1">
    <citation type="submission" date="2019-03" db="EMBL/GenBank/DDBJ databases">
        <title>Genomic Encyclopedia of Type Strains, Phase III (KMG-III): the genomes of soil and plant-associated and newly described type strains.</title>
        <authorList>
            <person name="Whitman W."/>
        </authorList>
    </citation>
    <scope>NUCLEOTIDE SEQUENCE [LARGE SCALE GENOMIC DNA]</scope>
    <source>
        <strain evidence="1 2">VKM Ac-2527</strain>
    </source>
</reference>
<sequence length="49" mass="5316">MTGIDVARRLVALLRLVEGTSGDQADVLTDDAMLDAWFGIRSPLRLATD</sequence>
<keyword evidence="2" id="KW-1185">Reference proteome</keyword>
<dbReference type="AlphaFoldDB" id="A0A4R6KQG8"/>
<organism evidence="1 2">
    <name type="scientific">Kribbella caucasensis</name>
    <dbReference type="NCBI Taxonomy" id="2512215"/>
    <lineage>
        <taxon>Bacteria</taxon>
        <taxon>Bacillati</taxon>
        <taxon>Actinomycetota</taxon>
        <taxon>Actinomycetes</taxon>
        <taxon>Propionibacteriales</taxon>
        <taxon>Kribbellaceae</taxon>
        <taxon>Kribbella</taxon>
    </lineage>
</organism>
<evidence type="ECO:0000313" key="2">
    <source>
        <dbReference type="Proteomes" id="UP000295388"/>
    </source>
</evidence>
<dbReference type="RefSeq" id="WP_166665280.1">
    <property type="nucleotide sequence ID" value="NZ_SNWQ01000001.1"/>
</dbReference>
<comment type="caution">
    <text evidence="1">The sequence shown here is derived from an EMBL/GenBank/DDBJ whole genome shotgun (WGS) entry which is preliminary data.</text>
</comment>
<accession>A0A4R6KQG8</accession>
<evidence type="ECO:0000313" key="1">
    <source>
        <dbReference type="EMBL" id="TDO54629.1"/>
    </source>
</evidence>
<gene>
    <name evidence="1" type="ORF">EV643_101419</name>
</gene>
<dbReference type="Proteomes" id="UP000295388">
    <property type="component" value="Unassembled WGS sequence"/>
</dbReference>
<dbReference type="EMBL" id="SNWQ01000001">
    <property type="protein sequence ID" value="TDO54629.1"/>
    <property type="molecule type" value="Genomic_DNA"/>
</dbReference>